<dbReference type="Proteomes" id="UP000007800">
    <property type="component" value="Unassembled WGS sequence"/>
</dbReference>
<evidence type="ECO:0000313" key="1">
    <source>
        <dbReference type="EMBL" id="EER14085.1"/>
    </source>
</evidence>
<evidence type="ECO:0000313" key="2">
    <source>
        <dbReference type="Proteomes" id="UP000007800"/>
    </source>
</evidence>
<dbReference type="RefSeq" id="XP_002782290.1">
    <property type="nucleotide sequence ID" value="XM_002782244.1"/>
</dbReference>
<proteinExistence type="predicted"/>
<name>C5KN51_PERM5</name>
<reference evidence="1 2" key="1">
    <citation type="submission" date="2008-07" db="EMBL/GenBank/DDBJ databases">
        <authorList>
            <person name="El-Sayed N."/>
            <person name="Caler E."/>
            <person name="Inman J."/>
            <person name="Amedeo P."/>
            <person name="Hass B."/>
            <person name="Wortman J."/>
        </authorList>
    </citation>
    <scope>NUCLEOTIDE SEQUENCE [LARGE SCALE GENOMIC DNA]</scope>
    <source>
        <strain evidence="2">ATCC 50983 / TXsc</strain>
    </source>
</reference>
<dbReference type="OMA" id="HEIETIG"/>
<organism evidence="2">
    <name type="scientific">Perkinsus marinus (strain ATCC 50983 / TXsc)</name>
    <dbReference type="NCBI Taxonomy" id="423536"/>
    <lineage>
        <taxon>Eukaryota</taxon>
        <taxon>Sar</taxon>
        <taxon>Alveolata</taxon>
        <taxon>Perkinsozoa</taxon>
        <taxon>Perkinsea</taxon>
        <taxon>Perkinsida</taxon>
        <taxon>Perkinsidae</taxon>
        <taxon>Perkinsus</taxon>
    </lineage>
</organism>
<sequence length="978" mass="108689">MRSPCIIAAGLALVEKPADPDPASAEMDWFLARMPENTVLTEGRKQGPRLVESCSLSYIFSAKGDRMAGGDGGIVVGANVWLPESEPSKRECTLDYLYEWDNELRGLNRMRALLNVRSIISITQVLGEGLTCTQRLQRYGKLGLMSSRRQGNDSNFESDLLSDLTSALRGSSSNEKGNGNLASHVAEIKDQALEGNLQEVDLMQQAPVFVREYVNSILKFVRLKTCPPVTARIGNEVVTVTLRVTSSGKLELHEIETIGSRSWSIDDFSKATADLLYGIQKRARQITTDNPMESCEQQLFKFGKAIEKHCESNNDNAKPALGDALNNRHLNRLDRSFLMRSILTLALPLAVYGAMGQTHSVGRHNRKLSEPLRWLRKVFRRARGQLKGVRHRPPSRAEGGSLSEVKEFAGDRSSELVEYPYEDFEDEHPSSVSEIEFDKEENVEKHLAESCSLSYLSPSNNGSVAGIVTSANVWALDTVPRSSKCELDYLYSWNNEIPGFTRMNVIFNIHDIIHYTQTLESDVECRERLRLWSYAGLFNTRQGRNQRQSGLMDHVAHVWGDAISAREHVSTDVADILKNARLKNIAYAPLEKVPIFIREYVLDKALLADTCVAATISIKNEVVTVTLRVASSGKLELHEIETIGSRSWSIDDFSKATADLLYEIQKRARQITDANQTRLCESQLYEYAKDKCSLKSIYAQSGAPGSGPVPCGGFIVNARELSSGASRHTVLSSLYAWENKYSGLSLKRMNIIIDVADIMPRRPDMKDGSACDDEIQLFGTDAHIHARKSRVDFGSILRGEDLLADLAGAGGVSDEVASAQKKAIEDSELRLDPTLAPSYLWGAVHQRVQELEVDNSYYMCPPVTATIDDKTVTFTLAARKPDGKLKFHKAEITRSSDWTGDEVEESILDKLHELEKRTAQVEGAHGKAACEEQLIEYGNNIKDGKQLTESHEKKLSDGDVAESPLGKAVLSIYLAFFD</sequence>
<dbReference type="EMBL" id="GG674563">
    <property type="protein sequence ID" value="EER14085.1"/>
    <property type="molecule type" value="Genomic_DNA"/>
</dbReference>
<protein>
    <submittedName>
        <fullName evidence="1">Uncharacterized protein</fullName>
    </submittedName>
</protein>
<dbReference type="AlphaFoldDB" id="C5KN51"/>
<gene>
    <name evidence="1" type="ORF">Pmar_PMAR020867</name>
</gene>
<dbReference type="GeneID" id="9059957"/>
<keyword evidence="2" id="KW-1185">Reference proteome</keyword>
<accession>C5KN51</accession>
<dbReference type="OrthoDB" id="10437629at2759"/>
<dbReference type="InParanoid" id="C5KN51"/>